<dbReference type="InterPro" id="IPR050595">
    <property type="entry name" value="Bact_response_regulator"/>
</dbReference>
<accession>A0A934IBG9</accession>
<gene>
    <name evidence="4" type="ORF">ILP92_01405</name>
</gene>
<dbReference type="GO" id="GO:0000160">
    <property type="term" value="P:phosphorelay signal transduction system"/>
    <property type="evidence" value="ECO:0007669"/>
    <property type="project" value="InterPro"/>
</dbReference>
<organism evidence="4 5">
    <name type="scientific">Palleronia pontilimi</name>
    <dbReference type="NCBI Taxonomy" id="1964209"/>
    <lineage>
        <taxon>Bacteria</taxon>
        <taxon>Pseudomonadati</taxon>
        <taxon>Pseudomonadota</taxon>
        <taxon>Alphaproteobacteria</taxon>
        <taxon>Rhodobacterales</taxon>
        <taxon>Roseobacteraceae</taxon>
        <taxon>Palleronia</taxon>
    </lineage>
</organism>
<evidence type="ECO:0000256" key="2">
    <source>
        <dbReference type="PROSITE-ProRule" id="PRU00169"/>
    </source>
</evidence>
<feature type="domain" description="Response regulatory" evidence="3">
    <location>
        <begin position="5"/>
        <end position="116"/>
    </location>
</feature>
<keyword evidence="1 2" id="KW-0597">Phosphoprotein</keyword>
<dbReference type="SMART" id="SM00448">
    <property type="entry name" value="REC"/>
    <property type="match status" value="1"/>
</dbReference>
<dbReference type="Proteomes" id="UP000642488">
    <property type="component" value="Unassembled WGS sequence"/>
</dbReference>
<comment type="caution">
    <text evidence="4">The sequence shown here is derived from an EMBL/GenBank/DDBJ whole genome shotgun (WGS) entry which is preliminary data.</text>
</comment>
<keyword evidence="5" id="KW-1185">Reference proteome</keyword>
<feature type="modified residue" description="4-aspartylphosphate" evidence="2">
    <location>
        <position position="55"/>
    </location>
</feature>
<reference evidence="4" key="1">
    <citation type="submission" date="2020-12" db="EMBL/GenBank/DDBJ databases">
        <title>Bacterial taxonomy.</title>
        <authorList>
            <person name="Pan X."/>
        </authorList>
    </citation>
    <scope>NUCLEOTIDE SEQUENCE</scope>
    <source>
        <strain evidence="4">KCTC 52957</strain>
    </source>
</reference>
<sequence>MMTERVLILDDEALIAYDLADTVQSSGREVVGPAISLKEARQLFEERHPDVALLDINIRGETIWQLAGEMRAAGCRLIFCSANNAPSDRNDAFADCTFIPKPSAPERILQALEGLPTSA</sequence>
<name>A0A934IBG9_9RHOB</name>
<evidence type="ECO:0000313" key="4">
    <source>
        <dbReference type="EMBL" id="MBJ3761407.1"/>
    </source>
</evidence>
<dbReference type="InterPro" id="IPR011006">
    <property type="entry name" value="CheY-like_superfamily"/>
</dbReference>
<dbReference type="Pfam" id="PF00072">
    <property type="entry name" value="Response_reg"/>
    <property type="match status" value="1"/>
</dbReference>
<protein>
    <submittedName>
        <fullName evidence="4">Response regulator</fullName>
    </submittedName>
</protein>
<dbReference type="AlphaFoldDB" id="A0A934IBG9"/>
<dbReference type="RefSeq" id="WP_198914575.1">
    <property type="nucleotide sequence ID" value="NZ_JAEKPD010000001.1"/>
</dbReference>
<dbReference type="InterPro" id="IPR001789">
    <property type="entry name" value="Sig_transdc_resp-reg_receiver"/>
</dbReference>
<dbReference type="PROSITE" id="PS50110">
    <property type="entry name" value="RESPONSE_REGULATORY"/>
    <property type="match status" value="1"/>
</dbReference>
<proteinExistence type="predicted"/>
<evidence type="ECO:0000256" key="1">
    <source>
        <dbReference type="ARBA" id="ARBA00022553"/>
    </source>
</evidence>
<dbReference type="Gene3D" id="3.40.50.2300">
    <property type="match status" value="1"/>
</dbReference>
<dbReference type="PANTHER" id="PTHR44591">
    <property type="entry name" value="STRESS RESPONSE REGULATOR PROTEIN 1"/>
    <property type="match status" value="1"/>
</dbReference>
<evidence type="ECO:0000259" key="3">
    <source>
        <dbReference type="PROSITE" id="PS50110"/>
    </source>
</evidence>
<dbReference type="SUPFAM" id="SSF52172">
    <property type="entry name" value="CheY-like"/>
    <property type="match status" value="1"/>
</dbReference>
<evidence type="ECO:0000313" key="5">
    <source>
        <dbReference type="Proteomes" id="UP000642488"/>
    </source>
</evidence>
<dbReference type="EMBL" id="JAEKPD010000001">
    <property type="protein sequence ID" value="MBJ3761407.1"/>
    <property type="molecule type" value="Genomic_DNA"/>
</dbReference>
<dbReference type="PANTHER" id="PTHR44591:SF3">
    <property type="entry name" value="RESPONSE REGULATORY DOMAIN-CONTAINING PROTEIN"/>
    <property type="match status" value="1"/>
</dbReference>